<evidence type="ECO:0000259" key="1">
    <source>
        <dbReference type="Pfam" id="PF08241"/>
    </source>
</evidence>
<dbReference type="Gene3D" id="3.40.50.150">
    <property type="entry name" value="Vaccinia Virus protein VP39"/>
    <property type="match status" value="1"/>
</dbReference>
<dbReference type="SUPFAM" id="SSF53335">
    <property type="entry name" value="S-adenosyl-L-methionine-dependent methyltransferases"/>
    <property type="match status" value="1"/>
</dbReference>
<protein>
    <recommendedName>
        <fullName evidence="1">Methyltransferase type 11 domain-containing protein</fullName>
    </recommendedName>
</protein>
<name>A0A917CLR0_9BACL</name>
<dbReference type="EMBL" id="BMGR01000002">
    <property type="protein sequence ID" value="GGF91475.1"/>
    <property type="molecule type" value="Genomic_DNA"/>
</dbReference>
<evidence type="ECO:0000313" key="2">
    <source>
        <dbReference type="EMBL" id="GGF91475.1"/>
    </source>
</evidence>
<dbReference type="GO" id="GO:0008757">
    <property type="term" value="F:S-adenosylmethionine-dependent methyltransferase activity"/>
    <property type="evidence" value="ECO:0007669"/>
    <property type="project" value="InterPro"/>
</dbReference>
<gene>
    <name evidence="2" type="ORF">GCM10010916_05960</name>
</gene>
<dbReference type="AlphaFoldDB" id="A0A917CLR0"/>
<comment type="caution">
    <text evidence="2">The sequence shown here is derived from an EMBL/GenBank/DDBJ whole genome shotgun (WGS) entry which is preliminary data.</text>
</comment>
<dbReference type="RefSeq" id="WP_188528892.1">
    <property type="nucleotide sequence ID" value="NZ_BMGR01000002.1"/>
</dbReference>
<dbReference type="Pfam" id="PF08241">
    <property type="entry name" value="Methyltransf_11"/>
    <property type="match status" value="1"/>
</dbReference>
<accession>A0A917CLR0</accession>
<sequence>MNTEQIEFWQGSFGKEYTDRNTFSVEQLDQIYKEQYGVTRTEMNEQFVGQLAECRTLEVGCNVGNILLHLQSIGFNDLYGVELQPYAVEKAKERTNHINVLQGSAFDLPFKDRYFPLVYTSGVLIHLSPDHIAMVMDEMYRVSNRYIWGFEYYSDHYEEINYHGQSGKMWKSDFVSLFVSRYPDLQIVKETKYKYVKNDNVDQMYLLEKRIE</sequence>
<dbReference type="InterPro" id="IPR029063">
    <property type="entry name" value="SAM-dependent_MTases_sf"/>
</dbReference>
<organism evidence="2 3">
    <name type="scientific">Paenibacillus abyssi</name>
    <dbReference type="NCBI Taxonomy" id="1340531"/>
    <lineage>
        <taxon>Bacteria</taxon>
        <taxon>Bacillati</taxon>
        <taxon>Bacillota</taxon>
        <taxon>Bacilli</taxon>
        <taxon>Bacillales</taxon>
        <taxon>Paenibacillaceae</taxon>
        <taxon>Paenibacillus</taxon>
    </lineage>
</organism>
<dbReference type="CDD" id="cd02440">
    <property type="entry name" value="AdoMet_MTases"/>
    <property type="match status" value="1"/>
</dbReference>
<evidence type="ECO:0000313" key="3">
    <source>
        <dbReference type="Proteomes" id="UP000644756"/>
    </source>
</evidence>
<keyword evidence="3" id="KW-1185">Reference proteome</keyword>
<feature type="domain" description="Methyltransferase type 11" evidence="1">
    <location>
        <begin position="57"/>
        <end position="142"/>
    </location>
</feature>
<dbReference type="NCBIfam" id="TIGR03587">
    <property type="entry name" value="Pse_Me-ase"/>
    <property type="match status" value="1"/>
</dbReference>
<dbReference type="InterPro" id="IPR013216">
    <property type="entry name" value="Methyltransf_11"/>
</dbReference>
<proteinExistence type="predicted"/>
<dbReference type="InterPro" id="IPR020027">
    <property type="entry name" value="Pseudamin_synth-assoc_MeTrfase"/>
</dbReference>
<dbReference type="Proteomes" id="UP000644756">
    <property type="component" value="Unassembled WGS sequence"/>
</dbReference>
<reference evidence="2" key="2">
    <citation type="submission" date="2020-09" db="EMBL/GenBank/DDBJ databases">
        <authorList>
            <person name="Sun Q."/>
            <person name="Zhou Y."/>
        </authorList>
    </citation>
    <scope>NUCLEOTIDE SEQUENCE</scope>
    <source>
        <strain evidence="2">CGMCC 1.12987</strain>
    </source>
</reference>
<reference evidence="2" key="1">
    <citation type="journal article" date="2014" name="Int. J. Syst. Evol. Microbiol.">
        <title>Complete genome sequence of Corynebacterium casei LMG S-19264T (=DSM 44701T), isolated from a smear-ripened cheese.</title>
        <authorList>
            <consortium name="US DOE Joint Genome Institute (JGI-PGF)"/>
            <person name="Walter F."/>
            <person name="Albersmeier A."/>
            <person name="Kalinowski J."/>
            <person name="Ruckert C."/>
        </authorList>
    </citation>
    <scope>NUCLEOTIDE SEQUENCE</scope>
    <source>
        <strain evidence="2">CGMCC 1.12987</strain>
    </source>
</reference>